<dbReference type="Pfam" id="PF00015">
    <property type="entry name" value="MCPsignal"/>
    <property type="match status" value="1"/>
</dbReference>
<dbReference type="Gene3D" id="3.30.450.20">
    <property type="entry name" value="PAS domain"/>
    <property type="match status" value="2"/>
</dbReference>
<dbReference type="Pfam" id="PF18947">
    <property type="entry name" value="HAMP_2"/>
    <property type="match status" value="1"/>
</dbReference>
<protein>
    <submittedName>
        <fullName evidence="7">Methyl-accepting chemotaxis protein</fullName>
    </submittedName>
</protein>
<proteinExistence type="inferred from homology"/>
<accession>A0ABU2ZRH7</accession>
<evidence type="ECO:0000256" key="2">
    <source>
        <dbReference type="ARBA" id="ARBA00023224"/>
    </source>
</evidence>
<dbReference type="SUPFAM" id="SSF58104">
    <property type="entry name" value="Methyl-accepting chemotaxis protein (MCP) signaling domain"/>
    <property type="match status" value="1"/>
</dbReference>
<feature type="compositionally biased region" description="Low complexity" evidence="5">
    <location>
        <begin position="639"/>
        <end position="659"/>
    </location>
</feature>
<evidence type="ECO:0000313" key="8">
    <source>
        <dbReference type="Proteomes" id="UP001253545"/>
    </source>
</evidence>
<sequence>MGILEKRLSELTEQLKAAAVTALESQKIKQALDNSSTCFMMSDENRKIVYMNDAVYTLLKKAESDIRKNLPQFNVETLIGTSIDGFHKNPAHQHSVLDKLTNVHEARLDLGTYSFKLMINPIKDNEGKNIGNSVEWHDMTEVYEEERRVARILESLDSASVNVMIANADREIIYLNRSVKVMLKECEADLKKVLPHFDADNIIGKNIDLFHKDPSHQKAMLERMTSKHVVQITIGPRHFRLTASPILGADGSRIGTVVEWLERTDEINAESEIAEIVEASLAGDFTKRIDEDGKKDFLLTLAQGLNQLMKTTESGLNEVSNVLLGLSEGDLTKRVTSDYQGTFQDLKDYCNTTSSNLAGMISKIREASETINNASTEIAKGNSDLSVRTEQQASSLQETASSMEEITSTVRLNAENANQANGLASQAAEVAGSGGELIGQVVDTMSSINESSQKIADIIGVIDGIAFQTNILALNAAVEAARAGEQGRGFAVVASEVRTLAQRSANAAKDIKDLISDSVSKVESGNTLVNKSGDTMQEIVVSIQRVNDIMSEIAAASAEQASGIDEVSKAVTQMDEMTQQNAALVEESAAAAESMSTQAGDLTKRVGTFKLNEGDTTTELTPSQGDVLSQQFEELPSASVSPVIAKPSKSSSSRKLLPVASEEDEWESF</sequence>
<dbReference type="PANTHER" id="PTHR43531:SF14">
    <property type="entry name" value="METHYL-ACCEPTING CHEMOTAXIS PROTEIN I-RELATED"/>
    <property type="match status" value="1"/>
</dbReference>
<reference evidence="7 8" key="1">
    <citation type="submission" date="2023-09" db="EMBL/GenBank/DDBJ databases">
        <authorList>
            <person name="Rey-Velasco X."/>
        </authorList>
    </citation>
    <scope>NUCLEOTIDE SEQUENCE [LARGE SCALE GENOMIC DNA]</scope>
    <source>
        <strain evidence="7 8">P117</strain>
    </source>
</reference>
<dbReference type="InterPro" id="IPR051310">
    <property type="entry name" value="MCP_chemotaxis"/>
</dbReference>
<evidence type="ECO:0000313" key="7">
    <source>
        <dbReference type="EMBL" id="MDT0595227.1"/>
    </source>
</evidence>
<dbReference type="PROSITE" id="PS50111">
    <property type="entry name" value="CHEMOTAXIS_TRANSDUC_2"/>
    <property type="match status" value="1"/>
</dbReference>
<evidence type="ECO:0000256" key="5">
    <source>
        <dbReference type="SAM" id="MobiDB-lite"/>
    </source>
</evidence>
<dbReference type="InterPro" id="IPR003660">
    <property type="entry name" value="HAMP_dom"/>
</dbReference>
<comment type="caution">
    <text evidence="7">The sequence shown here is derived from an EMBL/GenBank/DDBJ whole genome shotgun (WGS) entry which is preliminary data.</text>
</comment>
<dbReference type="PANTHER" id="PTHR43531">
    <property type="entry name" value="PROTEIN ICFG"/>
    <property type="match status" value="1"/>
</dbReference>
<dbReference type="EMBL" id="JAVRHX010000002">
    <property type="protein sequence ID" value="MDT0595227.1"/>
    <property type="molecule type" value="Genomic_DNA"/>
</dbReference>
<keyword evidence="1" id="KW-0488">Methylation</keyword>
<dbReference type="SMART" id="SM00283">
    <property type="entry name" value="MA"/>
    <property type="match status" value="1"/>
</dbReference>
<keyword evidence="2 4" id="KW-0807">Transducer</keyword>
<dbReference type="InterPro" id="IPR004089">
    <property type="entry name" value="MCPsignal_dom"/>
</dbReference>
<gene>
    <name evidence="7" type="ORF">RM552_10255</name>
</gene>
<evidence type="ECO:0000256" key="3">
    <source>
        <dbReference type="ARBA" id="ARBA00029447"/>
    </source>
</evidence>
<dbReference type="InterPro" id="IPR000014">
    <property type="entry name" value="PAS"/>
</dbReference>
<comment type="similarity">
    <text evidence="3">Belongs to the methyl-accepting chemotaxis (MCP) protein family.</text>
</comment>
<evidence type="ECO:0000256" key="4">
    <source>
        <dbReference type="PROSITE-ProRule" id="PRU00284"/>
    </source>
</evidence>
<dbReference type="PRINTS" id="PR00260">
    <property type="entry name" value="CHEMTRNSDUCR"/>
</dbReference>
<dbReference type="Pfam" id="PF13188">
    <property type="entry name" value="PAS_8"/>
    <property type="match status" value="1"/>
</dbReference>
<dbReference type="InterPro" id="IPR004090">
    <property type="entry name" value="Chemotax_Me-accpt_rcpt"/>
</dbReference>
<organism evidence="7 8">
    <name type="scientific">Glaciecola petra</name>
    <dbReference type="NCBI Taxonomy" id="3075602"/>
    <lineage>
        <taxon>Bacteria</taxon>
        <taxon>Pseudomonadati</taxon>
        <taxon>Pseudomonadota</taxon>
        <taxon>Gammaproteobacteria</taxon>
        <taxon>Alteromonadales</taxon>
        <taxon>Alteromonadaceae</taxon>
        <taxon>Glaciecola</taxon>
    </lineage>
</organism>
<name>A0ABU2ZRH7_9ALTE</name>
<feature type="compositionally biased region" description="Polar residues" evidence="5">
    <location>
        <begin position="614"/>
        <end position="632"/>
    </location>
</feature>
<dbReference type="CDD" id="cd11386">
    <property type="entry name" value="MCP_signal"/>
    <property type="match status" value="1"/>
</dbReference>
<evidence type="ECO:0000256" key="1">
    <source>
        <dbReference type="ARBA" id="ARBA00022481"/>
    </source>
</evidence>
<dbReference type="Proteomes" id="UP001253545">
    <property type="component" value="Unassembled WGS sequence"/>
</dbReference>
<feature type="domain" description="Methyl-accepting transducer" evidence="6">
    <location>
        <begin position="367"/>
        <end position="596"/>
    </location>
</feature>
<keyword evidence="8" id="KW-1185">Reference proteome</keyword>
<dbReference type="Gene3D" id="1.10.287.950">
    <property type="entry name" value="Methyl-accepting chemotaxis protein"/>
    <property type="match status" value="1"/>
</dbReference>
<evidence type="ECO:0000259" key="6">
    <source>
        <dbReference type="PROSITE" id="PS50111"/>
    </source>
</evidence>
<feature type="region of interest" description="Disordered" evidence="5">
    <location>
        <begin position="614"/>
        <end position="669"/>
    </location>
</feature>